<gene>
    <name evidence="2" type="ORF">VFPPC_17367</name>
</gene>
<keyword evidence="3" id="KW-1185">Reference proteome</keyword>
<feature type="signal peptide" evidence="1">
    <location>
        <begin position="1"/>
        <end position="21"/>
    </location>
</feature>
<dbReference type="AlphaFoldDB" id="A0A219AT68"/>
<dbReference type="GeneID" id="33936349"/>
<dbReference type="EMBL" id="LSBJ02000001">
    <property type="protein sequence ID" value="OWT43484.1"/>
    <property type="molecule type" value="Genomic_DNA"/>
</dbReference>
<organism evidence="2 3">
    <name type="scientific">Pochonia chlamydosporia 170</name>
    <dbReference type="NCBI Taxonomy" id="1380566"/>
    <lineage>
        <taxon>Eukaryota</taxon>
        <taxon>Fungi</taxon>
        <taxon>Dikarya</taxon>
        <taxon>Ascomycota</taxon>
        <taxon>Pezizomycotina</taxon>
        <taxon>Sordariomycetes</taxon>
        <taxon>Hypocreomycetidae</taxon>
        <taxon>Hypocreales</taxon>
        <taxon>Clavicipitaceae</taxon>
        <taxon>Pochonia</taxon>
    </lineage>
</organism>
<dbReference type="RefSeq" id="XP_022285903.1">
    <property type="nucleotide sequence ID" value="XM_022429080.1"/>
</dbReference>
<feature type="chain" id="PRO_5012374843" evidence="1">
    <location>
        <begin position="22"/>
        <end position="113"/>
    </location>
</feature>
<proteinExistence type="predicted"/>
<reference evidence="2 3" key="1">
    <citation type="journal article" date="2016" name="PLoS Pathog.">
        <title>Biosynthesis of antibiotic leucinostatins in bio-control fungus Purpureocillium lilacinum and their inhibition on phytophthora revealed by genome mining.</title>
        <authorList>
            <person name="Wang G."/>
            <person name="Liu Z."/>
            <person name="Lin R."/>
            <person name="Li E."/>
            <person name="Mao Z."/>
            <person name="Ling J."/>
            <person name="Yang Y."/>
            <person name="Yin W.B."/>
            <person name="Xie B."/>
        </authorList>
    </citation>
    <scope>NUCLEOTIDE SEQUENCE [LARGE SCALE GENOMIC DNA]</scope>
    <source>
        <strain evidence="2">170</strain>
    </source>
</reference>
<name>A0A219AT68_METCM</name>
<comment type="caution">
    <text evidence="2">The sequence shown here is derived from an EMBL/GenBank/DDBJ whole genome shotgun (WGS) entry which is preliminary data.</text>
</comment>
<keyword evidence="1" id="KW-0732">Signal</keyword>
<dbReference type="KEGG" id="pchm:VFPPC_17367"/>
<protein>
    <submittedName>
        <fullName evidence="2">Uncharacterized protein</fullName>
    </submittedName>
</protein>
<accession>A0A219AT68</accession>
<evidence type="ECO:0000256" key="1">
    <source>
        <dbReference type="SAM" id="SignalP"/>
    </source>
</evidence>
<evidence type="ECO:0000313" key="3">
    <source>
        <dbReference type="Proteomes" id="UP000078397"/>
    </source>
</evidence>
<sequence>MISNIFKTALLLLSLCLMVHAQSGMTVYGCTRANFQGTCQSFTCPYQECCQLPSFFQTSLVSVKSTGPYNFRLFTDAGCALHCNDNDNGSRHVDSAGWGNIGAAAYACIDGPY</sequence>
<dbReference type="PROSITE" id="PS51257">
    <property type="entry name" value="PROKAR_LIPOPROTEIN"/>
    <property type="match status" value="1"/>
</dbReference>
<evidence type="ECO:0000313" key="2">
    <source>
        <dbReference type="EMBL" id="OWT43484.1"/>
    </source>
</evidence>
<dbReference type="Proteomes" id="UP000078397">
    <property type="component" value="Unassembled WGS sequence"/>
</dbReference>
<dbReference type="OrthoDB" id="3161828at2759"/>